<dbReference type="PANTHER" id="PTHR11603:SF147">
    <property type="entry name" value="MEMBRANE PROTEIN"/>
    <property type="match status" value="1"/>
</dbReference>
<dbReference type="RefSeq" id="WP_035147380.1">
    <property type="nucleotide sequence ID" value="NZ_JAAZWO010000043.1"/>
</dbReference>
<evidence type="ECO:0000259" key="6">
    <source>
        <dbReference type="PROSITE" id="PS50926"/>
    </source>
</evidence>
<dbReference type="InterPro" id="IPR029060">
    <property type="entry name" value="PIN-like_dom_sf"/>
</dbReference>
<organism evidence="7 8">
    <name type="scientific">Clostridium tetanomorphum</name>
    <dbReference type="NCBI Taxonomy" id="1553"/>
    <lineage>
        <taxon>Bacteria</taxon>
        <taxon>Bacillati</taxon>
        <taxon>Bacillota</taxon>
        <taxon>Clostridia</taxon>
        <taxon>Eubacteriales</taxon>
        <taxon>Clostridiaceae</taxon>
        <taxon>Clostridium</taxon>
    </lineage>
</organism>
<proteinExistence type="predicted"/>
<dbReference type="Gene3D" id="3.40.50.1010">
    <property type="entry name" value="5'-nuclease"/>
    <property type="match status" value="1"/>
</dbReference>
<dbReference type="PANTHER" id="PTHR11603">
    <property type="entry name" value="AAA FAMILY ATPASE"/>
    <property type="match status" value="1"/>
</dbReference>
<gene>
    <name evidence="7" type="ORF">HGG79_19825</name>
</gene>
<evidence type="ECO:0000313" key="7">
    <source>
        <dbReference type="EMBL" id="MBC2399991.1"/>
    </source>
</evidence>
<feature type="transmembrane region" description="Helical" evidence="5">
    <location>
        <begin position="115"/>
        <end position="136"/>
    </location>
</feature>
<accession>A0A923EE45</accession>
<evidence type="ECO:0000256" key="5">
    <source>
        <dbReference type="SAM" id="Phobius"/>
    </source>
</evidence>
<keyword evidence="2" id="KW-0540">Nuclease</keyword>
<keyword evidence="5" id="KW-0812">Transmembrane</keyword>
<feature type="transmembrane region" description="Helical" evidence="5">
    <location>
        <begin position="41"/>
        <end position="67"/>
    </location>
</feature>
<dbReference type="Pfam" id="PF01850">
    <property type="entry name" value="PIN"/>
    <property type="match status" value="1"/>
</dbReference>
<evidence type="ECO:0000313" key="8">
    <source>
        <dbReference type="Proteomes" id="UP000563151"/>
    </source>
</evidence>
<dbReference type="InterPro" id="IPR002716">
    <property type="entry name" value="PIN_dom"/>
</dbReference>
<comment type="caution">
    <text evidence="7">The sequence shown here is derived from an EMBL/GenBank/DDBJ whole genome shotgun (WGS) entry which is preliminary data.</text>
</comment>
<feature type="transmembrane region" description="Helical" evidence="5">
    <location>
        <begin position="88"/>
        <end position="109"/>
    </location>
</feature>
<dbReference type="Pfam" id="PF01938">
    <property type="entry name" value="TRAM"/>
    <property type="match status" value="1"/>
</dbReference>
<dbReference type="EMBL" id="JAAZWO010000043">
    <property type="protein sequence ID" value="MBC2399991.1"/>
    <property type="molecule type" value="Genomic_DNA"/>
</dbReference>
<dbReference type="CDD" id="cd09877">
    <property type="entry name" value="PIN_YacL-like"/>
    <property type="match status" value="1"/>
</dbReference>
<keyword evidence="8" id="KW-1185">Reference proteome</keyword>
<protein>
    <submittedName>
        <fullName evidence="7">PIN/TRAM domain-containing protein</fullName>
    </submittedName>
</protein>
<keyword evidence="3" id="KW-0378">Hydrolase</keyword>
<evidence type="ECO:0000256" key="2">
    <source>
        <dbReference type="ARBA" id="ARBA00022722"/>
    </source>
</evidence>
<dbReference type="Proteomes" id="UP000563151">
    <property type="component" value="Unassembled WGS sequence"/>
</dbReference>
<feature type="transmembrane region" description="Helical" evidence="5">
    <location>
        <begin position="5"/>
        <end position="21"/>
    </location>
</feature>
<dbReference type="AlphaFoldDB" id="A0A923EE45"/>
<evidence type="ECO:0000256" key="4">
    <source>
        <dbReference type="ARBA" id="ARBA00022842"/>
    </source>
</evidence>
<sequence length="365" mass="40046">MLKKILRGLFTIIGLTIGYIIGEKAISSELLSQFQYVQGPIKTALFILMSTILFGFILFLISPWIIIGIIKVMDYVERSIQKLPTNEVIIGTIGAIIGLVISALFVSLLARIPVVGVAVAVVMAVVMAALGANIALRKREDILSLFSNIKKSGTITKEKKGKGFRADPKVLDTSVIIDGRIFDICQTGFIEGSLIIPNFVLEELRHIADSSDGLKRNRGRRGLDILNKIQKELNIDVQIYEKDFPDIAEVDSKLLKLAQVMNGKVITNDYNLNKVAEFQGVPVLNINELANAVKPVVLPGEEMKIQIIKDGKESNQGVAYLDDGTMIVVEGGRKHIGEIVDVVVTSVLQTAAGRMIFARQKDSFE</sequence>
<keyword evidence="5" id="KW-0472">Membrane</keyword>
<reference evidence="7 8" key="1">
    <citation type="submission" date="2020-04" db="EMBL/GenBank/DDBJ databases">
        <title>Genomic insights into acetone-butanol-ethanol (ABE) fermentation by sequencing solventogenic clostridia strains.</title>
        <authorList>
            <person name="Brown S."/>
        </authorList>
    </citation>
    <scope>NUCLEOTIDE SEQUENCE [LARGE SCALE GENOMIC DNA]</scope>
    <source>
        <strain evidence="7 8">DJ011</strain>
    </source>
</reference>
<dbReference type="InterPro" id="IPR052041">
    <property type="entry name" value="Nucleic_acid_metab_PIN/TRAM"/>
</dbReference>
<dbReference type="SUPFAM" id="SSF88723">
    <property type="entry name" value="PIN domain-like"/>
    <property type="match status" value="1"/>
</dbReference>
<feature type="domain" description="TRAM" evidence="6">
    <location>
        <begin position="296"/>
        <end position="357"/>
    </location>
</feature>
<keyword evidence="4" id="KW-0460">Magnesium</keyword>
<evidence type="ECO:0000256" key="3">
    <source>
        <dbReference type="ARBA" id="ARBA00022801"/>
    </source>
</evidence>
<evidence type="ECO:0000256" key="1">
    <source>
        <dbReference type="ARBA" id="ARBA00001946"/>
    </source>
</evidence>
<dbReference type="InterPro" id="IPR002792">
    <property type="entry name" value="TRAM_dom"/>
</dbReference>
<keyword evidence="5" id="KW-1133">Transmembrane helix</keyword>
<comment type="cofactor">
    <cofactor evidence="1">
        <name>Mg(2+)</name>
        <dbReference type="ChEBI" id="CHEBI:18420"/>
    </cofactor>
</comment>
<name>A0A923EE45_CLOTT</name>
<dbReference type="SMART" id="SM00670">
    <property type="entry name" value="PINc"/>
    <property type="match status" value="1"/>
</dbReference>
<dbReference type="GO" id="GO:0016787">
    <property type="term" value="F:hydrolase activity"/>
    <property type="evidence" value="ECO:0007669"/>
    <property type="project" value="UniProtKB-KW"/>
</dbReference>
<dbReference type="GO" id="GO:0004518">
    <property type="term" value="F:nuclease activity"/>
    <property type="evidence" value="ECO:0007669"/>
    <property type="project" value="UniProtKB-KW"/>
</dbReference>
<dbReference type="PROSITE" id="PS50926">
    <property type="entry name" value="TRAM"/>
    <property type="match status" value="1"/>
</dbReference>